<name>A0A4C1ZYJ0_EUMVA</name>
<comment type="function">
    <text evidence="13">Involved in the digestion of the blood meal.</text>
</comment>
<dbReference type="GO" id="GO:0004181">
    <property type="term" value="F:metallocarboxypeptidase activity"/>
    <property type="evidence" value="ECO:0007669"/>
    <property type="project" value="InterPro"/>
</dbReference>
<evidence type="ECO:0000256" key="12">
    <source>
        <dbReference type="ARBA" id="ARBA00023157"/>
    </source>
</evidence>
<keyword evidence="4" id="KW-0964">Secreted</keyword>
<evidence type="ECO:0000256" key="8">
    <source>
        <dbReference type="ARBA" id="ARBA00022729"/>
    </source>
</evidence>
<dbReference type="InterPro" id="IPR003146">
    <property type="entry name" value="M14A_act_pep"/>
</dbReference>
<dbReference type="Proteomes" id="UP000299102">
    <property type="component" value="Unassembled WGS sequence"/>
</dbReference>
<evidence type="ECO:0000256" key="4">
    <source>
        <dbReference type="ARBA" id="ARBA00022525"/>
    </source>
</evidence>
<dbReference type="FunFam" id="3.30.70.340:FF:000002">
    <property type="entry name" value="Carboxypeptidase A"/>
    <property type="match status" value="1"/>
</dbReference>
<dbReference type="FunFam" id="3.40.630.10:FF:000040">
    <property type="entry name" value="zinc carboxypeptidase"/>
    <property type="match status" value="1"/>
</dbReference>
<dbReference type="SUPFAM" id="SSF54897">
    <property type="entry name" value="Protease propeptides/inhibitors"/>
    <property type="match status" value="1"/>
</dbReference>
<dbReference type="AlphaFoldDB" id="A0A4C1ZYJ0"/>
<keyword evidence="20" id="KW-1185">Reference proteome</keyword>
<protein>
    <recommendedName>
        <fullName evidence="14">Zinc carboxypeptidase A 1</fullName>
    </recommendedName>
</protein>
<dbReference type="GO" id="GO:0008270">
    <property type="term" value="F:zinc ion binding"/>
    <property type="evidence" value="ECO:0007669"/>
    <property type="project" value="InterPro"/>
</dbReference>
<proteinExistence type="inferred from homology"/>
<evidence type="ECO:0000256" key="15">
    <source>
        <dbReference type="PROSITE-ProRule" id="PRU01379"/>
    </source>
</evidence>
<dbReference type="OrthoDB" id="3626597at2759"/>
<dbReference type="Gene3D" id="3.40.630.10">
    <property type="entry name" value="Zn peptidases"/>
    <property type="match status" value="1"/>
</dbReference>
<evidence type="ECO:0000256" key="5">
    <source>
        <dbReference type="ARBA" id="ARBA00022645"/>
    </source>
</evidence>
<dbReference type="PROSITE" id="PS00132">
    <property type="entry name" value="CARBOXYPEPT_ZN_1"/>
    <property type="match status" value="1"/>
</dbReference>
<accession>A0A4C1ZYJ0</accession>
<feature type="transmembrane region" description="Helical" evidence="16">
    <location>
        <begin position="421"/>
        <end position="441"/>
    </location>
</feature>
<gene>
    <name evidence="19" type="ORF">EVAR_70479_1</name>
</gene>
<feature type="active site" description="Proton donor/acceptor" evidence="15">
    <location>
        <position position="377"/>
    </location>
</feature>
<dbReference type="PANTHER" id="PTHR11705:SF153">
    <property type="entry name" value="ZINC CARBOXYPEPTIDASE A 1-LIKE PROTEIN"/>
    <property type="match status" value="1"/>
</dbReference>
<evidence type="ECO:0000256" key="9">
    <source>
        <dbReference type="ARBA" id="ARBA00022801"/>
    </source>
</evidence>
<dbReference type="GO" id="GO:0005615">
    <property type="term" value="C:extracellular space"/>
    <property type="evidence" value="ECO:0007669"/>
    <property type="project" value="TreeGrafter"/>
</dbReference>
<evidence type="ECO:0000256" key="17">
    <source>
        <dbReference type="SAM" id="SignalP"/>
    </source>
</evidence>
<dbReference type="PRINTS" id="PR00765">
    <property type="entry name" value="CRBOXYPTASEA"/>
</dbReference>
<keyword evidence="12" id="KW-1015">Disulfide bond</keyword>
<evidence type="ECO:0000256" key="7">
    <source>
        <dbReference type="ARBA" id="ARBA00022723"/>
    </source>
</evidence>
<dbReference type="PANTHER" id="PTHR11705">
    <property type="entry name" value="PROTEASE FAMILY M14 CARBOXYPEPTIDASE A,B"/>
    <property type="match status" value="1"/>
</dbReference>
<feature type="domain" description="Peptidase M14" evidence="18">
    <location>
        <begin position="121"/>
        <end position="412"/>
    </location>
</feature>
<dbReference type="SUPFAM" id="SSF53187">
    <property type="entry name" value="Zn-dependent exopeptidases"/>
    <property type="match status" value="1"/>
</dbReference>
<sequence length="443" mass="51100">MFGCKFYILVITFIFICCCDGEKVRFDNYTLYGVFPKDEKQINLLRSLQDDTRFDFWNDPSPYKEYVNILASQENKQYLEKVLLEHGIEVNVAVDNIQELIDKERVNKYTRRNLRSMTWNAYYTLDDIYSWMEDLISSYPEATEIIGGISYEGRPIKGIRIYHGRANKKIFLEGGIHSREWISPATVAYIANELLTSPIDEIRDAAREYDWYIFPVTNPDGYIWTFTNNRMWRKNRRPINAQQTGVDLNRNWNNNWLVAGASIDPSSDTYPGPGPFSEPETRTLSTYIRSISDGMEFYLSFHSYGQLLLLPFGNTTEPLANYFEAINIGRRAMGALSVRYGTQYVTGNVAEAIYHATGGSIDWVKGHLDVRLVYCYELRPDDWRVGFILPPDEILPNNLEVMDSILELIYMSKRITAPSAAPGPGASFLFIFIVGVMLHLFKY</sequence>
<keyword evidence="16" id="KW-1133">Transmembrane helix</keyword>
<comment type="similarity">
    <text evidence="3 15">Belongs to the peptidase M14 family.</text>
</comment>
<dbReference type="InterPro" id="IPR036990">
    <property type="entry name" value="M14A-like_propep"/>
</dbReference>
<keyword evidence="7" id="KW-0479">Metal-binding</keyword>
<evidence type="ECO:0000313" key="19">
    <source>
        <dbReference type="EMBL" id="GBP92798.1"/>
    </source>
</evidence>
<evidence type="ECO:0000313" key="20">
    <source>
        <dbReference type="Proteomes" id="UP000299102"/>
    </source>
</evidence>
<dbReference type="SMART" id="SM00631">
    <property type="entry name" value="Zn_pept"/>
    <property type="match status" value="1"/>
</dbReference>
<evidence type="ECO:0000256" key="11">
    <source>
        <dbReference type="ARBA" id="ARBA00023049"/>
    </source>
</evidence>
<feature type="chain" id="PRO_5020035135" description="Zinc carboxypeptidase A 1" evidence="17">
    <location>
        <begin position="22"/>
        <end position="443"/>
    </location>
</feature>
<reference evidence="19 20" key="1">
    <citation type="journal article" date="2019" name="Commun. Biol.">
        <title>The bagworm genome reveals a unique fibroin gene that provides high tensile strength.</title>
        <authorList>
            <person name="Kono N."/>
            <person name="Nakamura H."/>
            <person name="Ohtoshi R."/>
            <person name="Tomita M."/>
            <person name="Numata K."/>
            <person name="Arakawa K."/>
        </authorList>
    </citation>
    <scope>NUCLEOTIDE SEQUENCE [LARGE SCALE GENOMIC DNA]</scope>
</reference>
<evidence type="ECO:0000256" key="6">
    <source>
        <dbReference type="ARBA" id="ARBA00022670"/>
    </source>
</evidence>
<organism evidence="19 20">
    <name type="scientific">Eumeta variegata</name>
    <name type="common">Bagworm moth</name>
    <name type="synonym">Eumeta japonica</name>
    <dbReference type="NCBI Taxonomy" id="151549"/>
    <lineage>
        <taxon>Eukaryota</taxon>
        <taxon>Metazoa</taxon>
        <taxon>Ecdysozoa</taxon>
        <taxon>Arthropoda</taxon>
        <taxon>Hexapoda</taxon>
        <taxon>Insecta</taxon>
        <taxon>Pterygota</taxon>
        <taxon>Neoptera</taxon>
        <taxon>Endopterygota</taxon>
        <taxon>Lepidoptera</taxon>
        <taxon>Glossata</taxon>
        <taxon>Ditrysia</taxon>
        <taxon>Tineoidea</taxon>
        <taxon>Psychidae</taxon>
        <taxon>Oiketicinae</taxon>
        <taxon>Eumeta</taxon>
    </lineage>
</organism>
<evidence type="ECO:0000256" key="16">
    <source>
        <dbReference type="SAM" id="Phobius"/>
    </source>
</evidence>
<dbReference type="GO" id="GO:0006508">
    <property type="term" value="P:proteolysis"/>
    <property type="evidence" value="ECO:0007669"/>
    <property type="project" value="UniProtKB-KW"/>
</dbReference>
<evidence type="ECO:0000256" key="1">
    <source>
        <dbReference type="ARBA" id="ARBA00001947"/>
    </source>
</evidence>
<evidence type="ECO:0000256" key="14">
    <source>
        <dbReference type="ARBA" id="ARBA00069039"/>
    </source>
</evidence>
<comment type="caution">
    <text evidence="19">The sequence shown here is derived from an EMBL/GenBank/DDBJ whole genome shotgun (WGS) entry which is preliminary data.</text>
</comment>
<dbReference type="STRING" id="151549.A0A4C1ZYJ0"/>
<keyword evidence="11" id="KW-0482">Metalloprotease</keyword>
<keyword evidence="6" id="KW-0645">Protease</keyword>
<keyword evidence="10" id="KW-0862">Zinc</keyword>
<evidence type="ECO:0000259" key="18">
    <source>
        <dbReference type="PROSITE" id="PS52035"/>
    </source>
</evidence>
<evidence type="ECO:0000256" key="3">
    <source>
        <dbReference type="ARBA" id="ARBA00005988"/>
    </source>
</evidence>
<keyword evidence="5 19" id="KW-0121">Carboxypeptidase</keyword>
<evidence type="ECO:0000256" key="13">
    <source>
        <dbReference type="ARBA" id="ARBA00057299"/>
    </source>
</evidence>
<keyword evidence="16" id="KW-0812">Transmembrane</keyword>
<dbReference type="PROSITE" id="PS52035">
    <property type="entry name" value="PEPTIDASE_M14"/>
    <property type="match status" value="1"/>
</dbReference>
<dbReference type="InterPro" id="IPR057246">
    <property type="entry name" value="CARBOXYPEPT_ZN_1"/>
</dbReference>
<dbReference type="Gene3D" id="3.30.70.340">
    <property type="entry name" value="Metallocarboxypeptidase-like"/>
    <property type="match status" value="1"/>
</dbReference>
<feature type="signal peptide" evidence="17">
    <location>
        <begin position="1"/>
        <end position="21"/>
    </location>
</feature>
<dbReference type="Pfam" id="PF02244">
    <property type="entry name" value="Propep_M14"/>
    <property type="match status" value="1"/>
</dbReference>
<keyword evidence="8 17" id="KW-0732">Signal</keyword>
<dbReference type="EMBL" id="BGZK01002311">
    <property type="protein sequence ID" value="GBP92798.1"/>
    <property type="molecule type" value="Genomic_DNA"/>
</dbReference>
<dbReference type="Pfam" id="PF00246">
    <property type="entry name" value="Peptidase_M14"/>
    <property type="match status" value="1"/>
</dbReference>
<keyword evidence="16" id="KW-0472">Membrane</keyword>
<keyword evidence="9" id="KW-0378">Hydrolase</keyword>
<dbReference type="InterPro" id="IPR000834">
    <property type="entry name" value="Peptidase_M14"/>
</dbReference>
<evidence type="ECO:0000256" key="2">
    <source>
        <dbReference type="ARBA" id="ARBA00004613"/>
    </source>
</evidence>
<comment type="subcellular location">
    <subcellularLocation>
        <location evidence="2">Secreted</location>
    </subcellularLocation>
</comment>
<comment type="cofactor">
    <cofactor evidence="1">
        <name>Zn(2+)</name>
        <dbReference type="ChEBI" id="CHEBI:29105"/>
    </cofactor>
</comment>
<evidence type="ECO:0000256" key="10">
    <source>
        <dbReference type="ARBA" id="ARBA00022833"/>
    </source>
</evidence>